<feature type="compositionally biased region" description="Acidic residues" evidence="2">
    <location>
        <begin position="59"/>
        <end position="70"/>
    </location>
</feature>
<keyword evidence="1" id="KW-0175">Coiled coil</keyword>
<accession>A0A0F9KLM9</accession>
<protein>
    <submittedName>
        <fullName evidence="3">Uncharacterized protein</fullName>
    </submittedName>
</protein>
<name>A0A0F9KLM9_9ZZZZ</name>
<feature type="coiled-coil region" evidence="1">
    <location>
        <begin position="208"/>
        <end position="235"/>
    </location>
</feature>
<feature type="region of interest" description="Disordered" evidence="2">
    <location>
        <begin position="38"/>
        <end position="110"/>
    </location>
</feature>
<organism evidence="3">
    <name type="scientific">marine sediment metagenome</name>
    <dbReference type="NCBI Taxonomy" id="412755"/>
    <lineage>
        <taxon>unclassified sequences</taxon>
        <taxon>metagenomes</taxon>
        <taxon>ecological metagenomes</taxon>
    </lineage>
</organism>
<comment type="caution">
    <text evidence="3">The sequence shown here is derived from an EMBL/GenBank/DDBJ whole genome shotgun (WGS) entry which is preliminary data.</text>
</comment>
<evidence type="ECO:0000256" key="2">
    <source>
        <dbReference type="SAM" id="MobiDB-lite"/>
    </source>
</evidence>
<sequence length="384" mass="42385">MFIADNRPKDGEQLDGDIEAVVDETAEIELEAVIAKKLEEASLAEPTESTPEVKVKYLDDEEKPAEEDDSTPEKDEERGATKDEEVKDKDEDALDKGTNESDETPPISDAYRRAAIHRGWTDEEVDELYKSNPELCEKTLAKVHEEVNRASKDFAAIGRGIKEQATKAEQIVQPAVQPVAPVQPVAAAIDLTKLRDRYGADDPMITVVEAMQQRAVAAEQATATLKAELEQQRTEQPQQVSAAVERERQALGQQINTFFNDEAAKLYNDFYGTVEKGANWNDTLIPGQVANRWAVVEMADQIFAGAESLGRAIEFEEAMQLAHMSVSAPMKERVVREQITKDVTKRSKSLTLKPSTTTKAEATTKTEAGLVDIIAKKMAKAGLQ</sequence>
<evidence type="ECO:0000256" key="1">
    <source>
        <dbReference type="SAM" id="Coils"/>
    </source>
</evidence>
<reference evidence="3" key="1">
    <citation type="journal article" date="2015" name="Nature">
        <title>Complex archaea that bridge the gap between prokaryotes and eukaryotes.</title>
        <authorList>
            <person name="Spang A."/>
            <person name="Saw J.H."/>
            <person name="Jorgensen S.L."/>
            <person name="Zaremba-Niedzwiedzka K."/>
            <person name="Martijn J."/>
            <person name="Lind A.E."/>
            <person name="van Eijk R."/>
            <person name="Schleper C."/>
            <person name="Guy L."/>
            <person name="Ettema T.J."/>
        </authorList>
    </citation>
    <scope>NUCLEOTIDE SEQUENCE</scope>
</reference>
<dbReference type="AlphaFoldDB" id="A0A0F9KLM9"/>
<dbReference type="EMBL" id="LAZR01014729">
    <property type="protein sequence ID" value="KKM16190.1"/>
    <property type="molecule type" value="Genomic_DNA"/>
</dbReference>
<evidence type="ECO:0000313" key="3">
    <source>
        <dbReference type="EMBL" id="KKM16190.1"/>
    </source>
</evidence>
<gene>
    <name evidence="3" type="ORF">LCGC14_1688330</name>
</gene>
<feature type="compositionally biased region" description="Basic and acidic residues" evidence="2">
    <location>
        <begin position="71"/>
        <end position="99"/>
    </location>
</feature>
<proteinExistence type="predicted"/>